<dbReference type="PANTHER" id="PTHR43537">
    <property type="entry name" value="TRANSCRIPTIONAL REGULATOR, GNTR FAMILY"/>
    <property type="match status" value="1"/>
</dbReference>
<dbReference type="EMBL" id="AWVQ01000538">
    <property type="protein sequence ID" value="ERK70045.1"/>
    <property type="molecule type" value="Genomic_DNA"/>
</dbReference>
<dbReference type="GO" id="GO:0003700">
    <property type="term" value="F:DNA-binding transcription factor activity"/>
    <property type="evidence" value="ECO:0007669"/>
    <property type="project" value="InterPro"/>
</dbReference>
<organism evidence="5 6">
    <name type="scientific">Leifsonia aquatica ATCC 14665</name>
    <dbReference type="NCBI Taxonomy" id="1358026"/>
    <lineage>
        <taxon>Bacteria</taxon>
        <taxon>Bacillati</taxon>
        <taxon>Actinomycetota</taxon>
        <taxon>Actinomycetes</taxon>
        <taxon>Micrococcales</taxon>
        <taxon>Microbacteriaceae</taxon>
        <taxon>Leifsonia</taxon>
    </lineage>
</organism>
<proteinExistence type="predicted"/>
<keyword evidence="2" id="KW-0238">DNA-binding</keyword>
<evidence type="ECO:0000256" key="2">
    <source>
        <dbReference type="ARBA" id="ARBA00023125"/>
    </source>
</evidence>
<dbReference type="GO" id="GO:0003677">
    <property type="term" value="F:DNA binding"/>
    <property type="evidence" value="ECO:0007669"/>
    <property type="project" value="UniProtKB-KW"/>
</dbReference>
<name>U2R465_LEIAQ</name>
<evidence type="ECO:0000256" key="3">
    <source>
        <dbReference type="ARBA" id="ARBA00023163"/>
    </source>
</evidence>
<dbReference type="InterPro" id="IPR036388">
    <property type="entry name" value="WH-like_DNA-bd_sf"/>
</dbReference>
<dbReference type="PANTHER" id="PTHR43537:SF24">
    <property type="entry name" value="GLUCONATE OPERON TRANSCRIPTIONAL REPRESSOR"/>
    <property type="match status" value="1"/>
</dbReference>
<dbReference type="HOGENOM" id="CLU_017584_5_3_11"/>
<dbReference type="InterPro" id="IPR000524">
    <property type="entry name" value="Tscrpt_reg_HTH_GntR"/>
</dbReference>
<keyword evidence="1" id="KW-0805">Transcription regulation</keyword>
<comment type="caution">
    <text evidence="5">The sequence shown here is derived from an EMBL/GenBank/DDBJ whole genome shotgun (WGS) entry which is preliminary data.</text>
</comment>
<feature type="domain" description="HTH gntR-type" evidence="4">
    <location>
        <begin position="35"/>
        <end position="102"/>
    </location>
</feature>
<evidence type="ECO:0000313" key="5">
    <source>
        <dbReference type="EMBL" id="ERK70045.1"/>
    </source>
</evidence>
<dbReference type="Proteomes" id="UP000016605">
    <property type="component" value="Unassembled WGS sequence"/>
</dbReference>
<protein>
    <submittedName>
        <fullName evidence="5">Transcriptional regulator, GntR family</fullName>
    </submittedName>
</protein>
<dbReference type="Gene3D" id="1.10.10.10">
    <property type="entry name" value="Winged helix-like DNA-binding domain superfamily/Winged helix DNA-binding domain"/>
    <property type="match status" value="1"/>
</dbReference>
<dbReference type="SUPFAM" id="SSF46785">
    <property type="entry name" value="Winged helix' DNA-binding domain"/>
    <property type="match status" value="1"/>
</dbReference>
<evidence type="ECO:0000259" key="4">
    <source>
        <dbReference type="PROSITE" id="PS50949"/>
    </source>
</evidence>
<keyword evidence="3" id="KW-0804">Transcription</keyword>
<accession>U2R465</accession>
<dbReference type="PATRIC" id="fig|1358026.3.peg.3022"/>
<sequence>MLMYWLDTMCRSVLTNPGDPVPVPTKSSPVTGKRVLLRDVVRDQLRDAILDGTFQAGEVLHDAELMEWLGVSRTPLREAINDLARMGLIEMEPNRYTRVVNPKPSEMVMAFHTLGVLHGGAVALGLLRLSPERRREVDDLATLWMAAVRKRDMSGIRDSFNAIFAICAEGSGNAIYRTLLGEETYGLRYLTIMGVLARLIDDRGWTELESAAGQLLRALAADDAEAARVAVERAHLGWITPDEHDAR</sequence>
<dbReference type="InterPro" id="IPR036390">
    <property type="entry name" value="WH_DNA-bd_sf"/>
</dbReference>
<evidence type="ECO:0000256" key="1">
    <source>
        <dbReference type="ARBA" id="ARBA00023015"/>
    </source>
</evidence>
<dbReference type="AlphaFoldDB" id="U2R465"/>
<reference evidence="5 6" key="1">
    <citation type="submission" date="2013-08" db="EMBL/GenBank/DDBJ databases">
        <authorList>
            <person name="Weinstock G."/>
            <person name="Sodergren E."/>
            <person name="Wylie T."/>
            <person name="Fulton L."/>
            <person name="Fulton R."/>
            <person name="Fronick C."/>
            <person name="O'Laughlin M."/>
            <person name="Godfrey J."/>
            <person name="Miner T."/>
            <person name="Herter B."/>
            <person name="Appelbaum E."/>
            <person name="Cordes M."/>
            <person name="Lek S."/>
            <person name="Wollam A."/>
            <person name="Pepin K.H."/>
            <person name="Palsikar V.B."/>
            <person name="Mitreva M."/>
            <person name="Wilson R.K."/>
        </authorList>
    </citation>
    <scope>NUCLEOTIDE SEQUENCE [LARGE SCALE GENOMIC DNA]</scope>
    <source>
        <strain evidence="5 6">ATCC 14665</strain>
    </source>
</reference>
<gene>
    <name evidence="5" type="ORF">N136_03616</name>
</gene>
<evidence type="ECO:0000313" key="6">
    <source>
        <dbReference type="Proteomes" id="UP000016605"/>
    </source>
</evidence>
<dbReference type="CDD" id="cd07377">
    <property type="entry name" value="WHTH_GntR"/>
    <property type="match status" value="1"/>
</dbReference>
<dbReference type="Pfam" id="PF00392">
    <property type="entry name" value="GntR"/>
    <property type="match status" value="1"/>
</dbReference>
<dbReference type="SMART" id="SM00345">
    <property type="entry name" value="HTH_GNTR"/>
    <property type="match status" value="1"/>
</dbReference>
<dbReference type="PROSITE" id="PS50949">
    <property type="entry name" value="HTH_GNTR"/>
    <property type="match status" value="1"/>
</dbReference>